<dbReference type="GO" id="GO:0005634">
    <property type="term" value="C:nucleus"/>
    <property type="evidence" value="ECO:0007669"/>
    <property type="project" value="TreeGrafter"/>
</dbReference>
<name>A0A1E4REM2_9ASCO</name>
<feature type="compositionally biased region" description="Polar residues" evidence="1">
    <location>
        <begin position="218"/>
        <end position="231"/>
    </location>
</feature>
<dbReference type="OrthoDB" id="247013at2759"/>
<dbReference type="Pfam" id="PF04641">
    <property type="entry name" value="Rtf2"/>
    <property type="match status" value="1"/>
</dbReference>
<sequence>MGNEGGTIAKRQDLLLLHSKDSISANQQTELDDKSSTILNTCTISSSPLNDGTNPPDPIVSDYKGKLYLKEKILGYLLEQKQKPSGNILLAHIKSMSDLIELQISWAKDEIAITCPITHSGGVYAYLRPCGCVMGYKFLQELSKHVKTEEEEQECPICEAKFNLAYDIVILNPNNDGRIAEVNESSYKYLRDVLKLHHCKKPIKTKKTDKKRKREAKVNSNPKKLQKVSAS</sequence>
<dbReference type="PANTHER" id="PTHR12775:SF0">
    <property type="entry name" value="REPLICATION TERMINATION FACTOR 2"/>
    <property type="match status" value="1"/>
</dbReference>
<proteinExistence type="predicted"/>
<organism evidence="2 3">
    <name type="scientific">Hyphopichia burtonii NRRL Y-1933</name>
    <dbReference type="NCBI Taxonomy" id="984485"/>
    <lineage>
        <taxon>Eukaryota</taxon>
        <taxon>Fungi</taxon>
        <taxon>Dikarya</taxon>
        <taxon>Ascomycota</taxon>
        <taxon>Saccharomycotina</taxon>
        <taxon>Pichiomycetes</taxon>
        <taxon>Debaryomycetaceae</taxon>
        <taxon>Hyphopichia</taxon>
    </lineage>
</organism>
<feature type="region of interest" description="Disordered" evidence="1">
    <location>
        <begin position="204"/>
        <end position="231"/>
    </location>
</feature>
<dbReference type="InterPro" id="IPR006735">
    <property type="entry name" value="Rtf2"/>
</dbReference>
<dbReference type="STRING" id="984485.A0A1E4REM2"/>
<evidence type="ECO:0008006" key="4">
    <source>
        <dbReference type="Google" id="ProtNLM"/>
    </source>
</evidence>
<dbReference type="EMBL" id="KV454544">
    <property type="protein sequence ID" value="ODV65666.1"/>
    <property type="molecule type" value="Genomic_DNA"/>
</dbReference>
<reference evidence="3" key="1">
    <citation type="submission" date="2016-05" db="EMBL/GenBank/DDBJ databases">
        <title>Comparative genomics of biotechnologically important yeasts.</title>
        <authorList>
            <consortium name="DOE Joint Genome Institute"/>
            <person name="Riley R."/>
            <person name="Haridas S."/>
            <person name="Wolfe K.H."/>
            <person name="Lopes M.R."/>
            <person name="Hittinger C.T."/>
            <person name="Goker M."/>
            <person name="Salamov A."/>
            <person name="Wisecaver J."/>
            <person name="Long T.M."/>
            <person name="Aerts A.L."/>
            <person name="Barry K."/>
            <person name="Choi C."/>
            <person name="Clum A."/>
            <person name="Coughlan A.Y."/>
            <person name="Deshpande S."/>
            <person name="Douglass A.P."/>
            <person name="Hanson S.J."/>
            <person name="Klenk H.-P."/>
            <person name="Labutti K."/>
            <person name="Lapidus A."/>
            <person name="Lindquist E."/>
            <person name="Lipzen A."/>
            <person name="Meier-Kolthoff J.P."/>
            <person name="Ohm R.A."/>
            <person name="Otillar R.P."/>
            <person name="Pangilinan J."/>
            <person name="Peng Y."/>
            <person name="Rokas A."/>
            <person name="Rosa C.A."/>
            <person name="Scheuner C."/>
            <person name="Sibirny A.A."/>
            <person name="Slot J.C."/>
            <person name="Stielow J.B."/>
            <person name="Sun H."/>
            <person name="Kurtzman C.P."/>
            <person name="Blackwell M."/>
            <person name="Grigoriev I.V."/>
            <person name="Jeffries T.W."/>
        </authorList>
    </citation>
    <scope>NUCLEOTIDE SEQUENCE [LARGE SCALE GENOMIC DNA]</scope>
    <source>
        <strain evidence="3">NRRL Y-1933</strain>
    </source>
</reference>
<gene>
    <name evidence="2" type="ORF">HYPBUDRAFT_7835</name>
</gene>
<evidence type="ECO:0000256" key="1">
    <source>
        <dbReference type="SAM" id="MobiDB-lite"/>
    </source>
</evidence>
<protein>
    <recommendedName>
        <fullName evidence="4">Replication termination factor 2</fullName>
    </recommendedName>
</protein>
<accession>A0A1E4REM2</accession>
<dbReference type="RefSeq" id="XP_020074733.1">
    <property type="nucleotide sequence ID" value="XM_020223694.1"/>
</dbReference>
<dbReference type="GeneID" id="30998243"/>
<dbReference type="GO" id="GO:0006274">
    <property type="term" value="P:DNA replication termination"/>
    <property type="evidence" value="ECO:0007669"/>
    <property type="project" value="TreeGrafter"/>
</dbReference>
<evidence type="ECO:0000313" key="2">
    <source>
        <dbReference type="EMBL" id="ODV65666.1"/>
    </source>
</evidence>
<keyword evidence="3" id="KW-1185">Reference proteome</keyword>
<feature type="compositionally biased region" description="Basic residues" evidence="1">
    <location>
        <begin position="204"/>
        <end position="215"/>
    </location>
</feature>
<dbReference type="Proteomes" id="UP000095085">
    <property type="component" value="Unassembled WGS sequence"/>
</dbReference>
<dbReference type="PANTHER" id="PTHR12775">
    <property type="entry name" value="PROTEIN C20ORF43 HOMOLOG"/>
    <property type="match status" value="1"/>
</dbReference>
<evidence type="ECO:0000313" key="3">
    <source>
        <dbReference type="Proteomes" id="UP000095085"/>
    </source>
</evidence>
<dbReference type="AlphaFoldDB" id="A0A1E4REM2"/>